<sequence length="224" mass="24832">MQPELIEAVSHNDAYSKVISAIVEADEQAYVKSHIVIPGLIYGIASGTVANAGIQETLSARISNLILAALDRGRLGMVGDGQAIWPNIHIDDVVDLILRVLDVQLSISPIGEHGRREYYFATNGEHRWYDLSKAIGDAFTHAELARASQLEPSSFSDEELTQYMGSVEMGQQMRHNIRCRSNHGVQLGWRPIRTSEDMFSSIPLQLDAIIKTLLDKQQRPPGPM</sequence>
<reference evidence="2 3" key="1">
    <citation type="submission" date="2022-09" db="EMBL/GenBank/DDBJ databases">
        <authorList>
            <person name="Palmer J.M."/>
        </authorList>
    </citation>
    <scope>NUCLEOTIDE SEQUENCE [LARGE SCALE GENOMIC DNA]</scope>
    <source>
        <strain evidence="2 3">DSM 7382</strain>
    </source>
</reference>
<dbReference type="EMBL" id="JASBNA010000064">
    <property type="protein sequence ID" value="KAK7679039.1"/>
    <property type="molecule type" value="Genomic_DNA"/>
</dbReference>
<gene>
    <name evidence="2" type="ORF">QCA50_017983</name>
</gene>
<organism evidence="2 3">
    <name type="scientific">Cerrena zonata</name>
    <dbReference type="NCBI Taxonomy" id="2478898"/>
    <lineage>
        <taxon>Eukaryota</taxon>
        <taxon>Fungi</taxon>
        <taxon>Dikarya</taxon>
        <taxon>Basidiomycota</taxon>
        <taxon>Agaricomycotina</taxon>
        <taxon>Agaricomycetes</taxon>
        <taxon>Polyporales</taxon>
        <taxon>Cerrenaceae</taxon>
        <taxon>Cerrena</taxon>
    </lineage>
</organism>
<proteinExistence type="predicted"/>
<feature type="domain" description="NAD-dependent epimerase/dehydratase" evidence="1">
    <location>
        <begin position="22"/>
        <end position="102"/>
    </location>
</feature>
<dbReference type="Proteomes" id="UP001385951">
    <property type="component" value="Unassembled WGS sequence"/>
</dbReference>
<evidence type="ECO:0000313" key="2">
    <source>
        <dbReference type="EMBL" id="KAK7679039.1"/>
    </source>
</evidence>
<name>A0AAW0FJA6_9APHY</name>
<dbReference type="InterPro" id="IPR051783">
    <property type="entry name" value="NAD(P)-dependent_oxidoreduct"/>
</dbReference>
<dbReference type="SUPFAM" id="SSF51735">
    <property type="entry name" value="NAD(P)-binding Rossmann-fold domains"/>
    <property type="match status" value="1"/>
</dbReference>
<accession>A0AAW0FJA6</accession>
<dbReference type="PANTHER" id="PTHR48079">
    <property type="entry name" value="PROTEIN YEEZ"/>
    <property type="match status" value="1"/>
</dbReference>
<dbReference type="Pfam" id="PF01370">
    <property type="entry name" value="Epimerase"/>
    <property type="match status" value="1"/>
</dbReference>
<keyword evidence="3" id="KW-1185">Reference proteome</keyword>
<dbReference type="InterPro" id="IPR036291">
    <property type="entry name" value="NAD(P)-bd_dom_sf"/>
</dbReference>
<protein>
    <recommendedName>
        <fullName evidence="1">NAD-dependent epimerase/dehydratase domain-containing protein</fullName>
    </recommendedName>
</protein>
<dbReference type="PANTHER" id="PTHR48079:SF6">
    <property type="entry name" value="NAD(P)-BINDING DOMAIN-CONTAINING PROTEIN-RELATED"/>
    <property type="match status" value="1"/>
</dbReference>
<comment type="caution">
    <text evidence="2">The sequence shown here is derived from an EMBL/GenBank/DDBJ whole genome shotgun (WGS) entry which is preliminary data.</text>
</comment>
<dbReference type="GO" id="GO:0004029">
    <property type="term" value="F:aldehyde dehydrogenase (NAD+) activity"/>
    <property type="evidence" value="ECO:0007669"/>
    <property type="project" value="TreeGrafter"/>
</dbReference>
<evidence type="ECO:0000313" key="3">
    <source>
        <dbReference type="Proteomes" id="UP001385951"/>
    </source>
</evidence>
<evidence type="ECO:0000259" key="1">
    <source>
        <dbReference type="Pfam" id="PF01370"/>
    </source>
</evidence>
<dbReference type="Gene3D" id="3.40.50.720">
    <property type="entry name" value="NAD(P)-binding Rossmann-like Domain"/>
    <property type="match status" value="1"/>
</dbReference>
<dbReference type="GO" id="GO:0005737">
    <property type="term" value="C:cytoplasm"/>
    <property type="evidence" value="ECO:0007669"/>
    <property type="project" value="TreeGrafter"/>
</dbReference>
<dbReference type="AlphaFoldDB" id="A0AAW0FJA6"/>
<dbReference type="InterPro" id="IPR001509">
    <property type="entry name" value="Epimerase_deHydtase"/>
</dbReference>